<dbReference type="HAMAP" id="MF_00197">
    <property type="entry name" value="DAP_epimerase"/>
    <property type="match status" value="1"/>
</dbReference>
<evidence type="ECO:0000256" key="5">
    <source>
        <dbReference type="ARBA" id="ARBA00023154"/>
    </source>
</evidence>
<feature type="binding site" evidence="8">
    <location>
        <begin position="68"/>
        <end position="69"/>
    </location>
    <ligand>
        <name>substrate</name>
    </ligand>
</feature>
<dbReference type="Gene3D" id="3.10.310.10">
    <property type="entry name" value="Diaminopimelate Epimerase, Chain A, domain 1"/>
    <property type="match status" value="2"/>
</dbReference>
<dbReference type="EMBL" id="PKTG01000130">
    <property type="protein sequence ID" value="PLX15743.1"/>
    <property type="molecule type" value="Genomic_DNA"/>
</dbReference>
<feature type="active site" description="Proton acceptor" evidence="8">
    <location>
        <position position="181"/>
    </location>
</feature>
<dbReference type="InterPro" id="IPR018510">
    <property type="entry name" value="DAP_epimerase_AS"/>
</dbReference>
<dbReference type="PANTHER" id="PTHR31689:SF0">
    <property type="entry name" value="DIAMINOPIMELATE EPIMERASE"/>
    <property type="match status" value="1"/>
</dbReference>
<comment type="caution">
    <text evidence="8">Lacks conserved residue(s) required for the propagation of feature annotation.</text>
</comment>
<evidence type="ECO:0000256" key="8">
    <source>
        <dbReference type="HAMAP-Rule" id="MF_00197"/>
    </source>
</evidence>
<protein>
    <recommendedName>
        <fullName evidence="3 8">Diaminopimelate epimerase</fullName>
        <shortName evidence="8">DAP epimerase</shortName>
        <ecNumber evidence="3 8">5.1.1.7</ecNumber>
    </recommendedName>
    <alternativeName>
        <fullName evidence="8">PLP-independent amino acid racemase</fullName>
    </alternativeName>
</protein>
<feature type="site" description="Could be important to modulate the pK values of the two catalytic cysteine residues" evidence="8">
    <location>
        <position position="172"/>
    </location>
</feature>
<feature type="active site" description="Proton donor" evidence="8">
    <location>
        <position position="67"/>
    </location>
</feature>
<dbReference type="GO" id="GO:0008837">
    <property type="term" value="F:diaminopimelate epimerase activity"/>
    <property type="evidence" value="ECO:0007669"/>
    <property type="project" value="UniProtKB-UniRule"/>
</dbReference>
<accession>A0A2N5ZAN6</accession>
<evidence type="ECO:0000256" key="7">
    <source>
        <dbReference type="ARBA" id="ARBA00051712"/>
    </source>
</evidence>
<feature type="binding site" evidence="8">
    <location>
        <position position="58"/>
    </location>
    <ligand>
        <name>substrate</name>
    </ligand>
</feature>
<feature type="active site" evidence="9">
    <location>
        <position position="67"/>
    </location>
</feature>
<keyword evidence="8" id="KW-0963">Cytoplasm</keyword>
<dbReference type="Proteomes" id="UP000234857">
    <property type="component" value="Unassembled WGS sequence"/>
</dbReference>
<sequence>MMLEFYKITALGNDFVFIPEKHDIDIVRVCRRKFGIGADGVIFYKYNSDNEIEVDFFNSDGSHAKNCGNGLRCAARLMHEEKGTSEGNIITGAGAFHFNIKQDNTVAVNMGNPQLIKTEKDYFEVDVGNLHRIYIKDNYIESEIVEVAKNNPDYNVEFIMKQDDCYRVKVYERGVGFTMGCGTGATAIFSVLREFSDISNIKLRFDGGPLFLETSSDGIILIGEAQILFKGIFQGNWYT</sequence>
<feature type="binding site" evidence="8">
    <location>
        <position position="155"/>
    </location>
    <ligand>
        <name>substrate</name>
    </ligand>
</feature>
<evidence type="ECO:0000313" key="11">
    <source>
        <dbReference type="Proteomes" id="UP000234857"/>
    </source>
</evidence>
<dbReference type="GO" id="GO:0009089">
    <property type="term" value="P:lysine biosynthetic process via diaminopimelate"/>
    <property type="evidence" value="ECO:0007669"/>
    <property type="project" value="UniProtKB-UniRule"/>
</dbReference>
<dbReference type="InterPro" id="IPR001653">
    <property type="entry name" value="DAP_epimerase_DapF"/>
</dbReference>
<organism evidence="10 11">
    <name type="scientific">Muiribacterium halophilum</name>
    <dbReference type="NCBI Taxonomy" id="2053465"/>
    <lineage>
        <taxon>Bacteria</taxon>
        <taxon>Candidatus Muiribacteriota</taxon>
        <taxon>Candidatus Muiribacteriia</taxon>
        <taxon>Candidatus Muiribacteriales</taxon>
        <taxon>Candidatus Muiribacteriaceae</taxon>
        <taxon>Candidatus Muiribacterium</taxon>
    </lineage>
</organism>
<dbReference type="NCBIfam" id="TIGR00652">
    <property type="entry name" value="DapF"/>
    <property type="match status" value="1"/>
</dbReference>
<evidence type="ECO:0000256" key="6">
    <source>
        <dbReference type="ARBA" id="ARBA00023235"/>
    </source>
</evidence>
<evidence type="ECO:0000256" key="9">
    <source>
        <dbReference type="PROSITE-ProRule" id="PRU10125"/>
    </source>
</evidence>
<feature type="binding site" evidence="8">
    <location>
        <begin position="172"/>
        <end position="173"/>
    </location>
    <ligand>
        <name>substrate</name>
    </ligand>
</feature>
<dbReference type="PROSITE" id="PS01326">
    <property type="entry name" value="DAP_EPIMERASE"/>
    <property type="match status" value="1"/>
</dbReference>
<comment type="caution">
    <text evidence="10">The sequence shown here is derived from an EMBL/GenBank/DDBJ whole genome shotgun (WGS) entry which is preliminary data.</text>
</comment>
<reference evidence="10 11" key="1">
    <citation type="submission" date="2017-11" db="EMBL/GenBank/DDBJ databases">
        <title>Genome-resolved metagenomics identifies genetic mobility, metabolic interactions, and unexpected diversity in perchlorate-reducing communities.</title>
        <authorList>
            <person name="Barnum T.P."/>
            <person name="Figueroa I.A."/>
            <person name="Carlstrom C.I."/>
            <person name="Lucas L.N."/>
            <person name="Engelbrektson A.L."/>
            <person name="Coates J.D."/>
        </authorList>
    </citation>
    <scope>NUCLEOTIDE SEQUENCE [LARGE SCALE GENOMIC DNA]</scope>
    <source>
        <strain evidence="10">BM706</strain>
    </source>
</reference>
<dbReference type="EC" id="5.1.1.7" evidence="3 8"/>
<comment type="pathway">
    <text evidence="1 8">Amino-acid biosynthesis; L-lysine biosynthesis via DAP pathway; DL-2,6-diaminopimelate from LL-2,6-diaminopimelate: step 1/1.</text>
</comment>
<feature type="binding site" evidence="8">
    <location>
        <position position="129"/>
    </location>
    <ligand>
        <name>substrate</name>
    </ligand>
</feature>
<dbReference type="AlphaFoldDB" id="A0A2N5ZAN6"/>
<comment type="catalytic activity">
    <reaction evidence="7 8">
        <text>(2S,6S)-2,6-diaminopimelate = meso-2,6-diaminopimelate</text>
        <dbReference type="Rhea" id="RHEA:15393"/>
        <dbReference type="ChEBI" id="CHEBI:57609"/>
        <dbReference type="ChEBI" id="CHEBI:57791"/>
        <dbReference type="EC" id="5.1.1.7"/>
    </reaction>
</comment>
<feature type="site" description="Could be important to modulate the pK values of the two catalytic cysteine residues" evidence="8">
    <location>
        <position position="131"/>
    </location>
</feature>
<dbReference type="SUPFAM" id="SSF54506">
    <property type="entry name" value="Diaminopimelate epimerase-like"/>
    <property type="match status" value="2"/>
</dbReference>
<proteinExistence type="inferred from homology"/>
<keyword evidence="5 8" id="KW-0457">Lysine biosynthesis</keyword>
<dbReference type="Pfam" id="PF01678">
    <property type="entry name" value="DAP_epimerase"/>
    <property type="match status" value="2"/>
</dbReference>
<gene>
    <name evidence="8 10" type="primary">dapF</name>
    <name evidence="10" type="ORF">C0601_12265</name>
</gene>
<feature type="binding site" evidence="8">
    <location>
        <position position="13"/>
    </location>
    <ligand>
        <name>substrate</name>
    </ligand>
</feature>
<evidence type="ECO:0000256" key="2">
    <source>
        <dbReference type="ARBA" id="ARBA00010219"/>
    </source>
</evidence>
<keyword evidence="4 8" id="KW-0028">Amino-acid biosynthesis</keyword>
<evidence type="ECO:0000256" key="1">
    <source>
        <dbReference type="ARBA" id="ARBA00005196"/>
    </source>
</evidence>
<comment type="subunit">
    <text evidence="8">Homodimer.</text>
</comment>
<comment type="subcellular location">
    <subcellularLocation>
        <location evidence="8">Cytoplasm</location>
    </subcellularLocation>
</comment>
<comment type="similarity">
    <text evidence="2 8">Belongs to the diaminopimelate epimerase family.</text>
</comment>
<comment type="function">
    <text evidence="8">Catalyzes the stereoinversion of LL-2,6-diaminopimelate (L,L-DAP) to meso-diaminopimelate (meso-DAP), a precursor of L-lysine and an essential component of the bacterial peptidoglycan.</text>
</comment>
<evidence type="ECO:0000256" key="4">
    <source>
        <dbReference type="ARBA" id="ARBA00022605"/>
    </source>
</evidence>
<evidence type="ECO:0000313" key="10">
    <source>
        <dbReference type="EMBL" id="PLX15743.1"/>
    </source>
</evidence>
<dbReference type="UniPathway" id="UPA00034">
    <property type="reaction ID" value="UER00025"/>
</dbReference>
<keyword evidence="6 8" id="KW-0413">Isomerase</keyword>
<feature type="binding site" evidence="8">
    <location>
        <begin position="182"/>
        <end position="183"/>
    </location>
    <ligand>
        <name>substrate</name>
    </ligand>
</feature>
<evidence type="ECO:0000256" key="3">
    <source>
        <dbReference type="ARBA" id="ARBA00013080"/>
    </source>
</evidence>
<name>A0A2N5ZAN6_MUIH1</name>
<dbReference type="GO" id="GO:0005829">
    <property type="term" value="C:cytosol"/>
    <property type="evidence" value="ECO:0007669"/>
    <property type="project" value="TreeGrafter"/>
</dbReference>
<dbReference type="PANTHER" id="PTHR31689">
    <property type="entry name" value="DIAMINOPIMELATE EPIMERASE, CHLOROPLASTIC"/>
    <property type="match status" value="1"/>
</dbReference>